<sequence length="248" mass="25616">MQLQNKRCVISGAASGIGAAIATLFAAEGARLILTDRDGDRLNAVVARCRDLGAQCHGIIADVGEVAGATAGVDASVARYDGIDVLVNNAGMLTQARYGDITLAMWEEMMAVDLRSVFLATQRALPSMLAQHWGRVINIASQLGIKGGAELCHYAAAKAGVIGFTKSLALEVSSQNVLVNAIAPGPIETPLIDGINSAWKTAKAAELPLGRFGRAEEVAPVALLLASEPGGNLFVGQTLGPNSGDVMP</sequence>
<protein>
    <submittedName>
        <fullName evidence="2">SDR family NAD(P)-dependent oxidoreductase</fullName>
        <ecNumber evidence="2">1.1.1.-</ecNumber>
    </submittedName>
</protein>
<reference evidence="2 3" key="1">
    <citation type="submission" date="2024-08" db="EMBL/GenBank/DDBJ databases">
        <title>Pantoea ronii - a newly identified human opportunistic pathogen.</title>
        <authorList>
            <person name="Keidar-Friedman D."/>
            <person name="Sorek N."/>
            <person name="Leshin-Carmel D."/>
            <person name="Tsur A."/>
            <person name="Amsalem M."/>
            <person name="Tolkach D."/>
            <person name="Brosh-Nissimov T."/>
        </authorList>
    </citation>
    <scope>NUCLEOTIDE SEQUENCE [LARGE SCALE GENOMIC DNA]</scope>
    <source>
        <strain evidence="2 3">AA23256</strain>
    </source>
</reference>
<keyword evidence="2" id="KW-0560">Oxidoreductase</keyword>
<organism evidence="2 3">
    <name type="scientific">Pantoea osteomyelitidis</name>
    <dbReference type="NCBI Taxonomy" id="3230026"/>
    <lineage>
        <taxon>Bacteria</taxon>
        <taxon>Pseudomonadati</taxon>
        <taxon>Pseudomonadota</taxon>
        <taxon>Gammaproteobacteria</taxon>
        <taxon>Enterobacterales</taxon>
        <taxon>Erwiniaceae</taxon>
        <taxon>Pantoea</taxon>
    </lineage>
</organism>
<accession>A0ABW7Q4H1</accession>
<dbReference type="PANTHER" id="PTHR42879">
    <property type="entry name" value="3-OXOACYL-(ACYL-CARRIER-PROTEIN) REDUCTASE"/>
    <property type="match status" value="1"/>
</dbReference>
<dbReference type="PROSITE" id="PS00061">
    <property type="entry name" value="ADH_SHORT"/>
    <property type="match status" value="1"/>
</dbReference>
<dbReference type="Pfam" id="PF13561">
    <property type="entry name" value="adh_short_C2"/>
    <property type="match status" value="1"/>
</dbReference>
<dbReference type="EMBL" id="JBGFSN010000012">
    <property type="protein sequence ID" value="MFH8136326.1"/>
    <property type="molecule type" value="Genomic_DNA"/>
</dbReference>
<dbReference type="PANTHER" id="PTHR42879:SF2">
    <property type="entry name" value="3-OXOACYL-[ACYL-CARRIER-PROTEIN] REDUCTASE FABG"/>
    <property type="match status" value="1"/>
</dbReference>
<dbReference type="InterPro" id="IPR020904">
    <property type="entry name" value="Sc_DH/Rdtase_CS"/>
</dbReference>
<name>A0ABW7Q4H1_9GAMM</name>
<dbReference type="Gene3D" id="3.40.50.720">
    <property type="entry name" value="NAD(P)-binding Rossmann-like Domain"/>
    <property type="match status" value="1"/>
</dbReference>
<evidence type="ECO:0000313" key="2">
    <source>
        <dbReference type="EMBL" id="MFH8136326.1"/>
    </source>
</evidence>
<proteinExistence type="inferred from homology"/>
<comment type="similarity">
    <text evidence="1">Belongs to the short-chain dehydrogenases/reductases (SDR) family.</text>
</comment>
<evidence type="ECO:0000256" key="1">
    <source>
        <dbReference type="ARBA" id="ARBA00006484"/>
    </source>
</evidence>
<keyword evidence="3" id="KW-1185">Reference proteome</keyword>
<dbReference type="InterPro" id="IPR002347">
    <property type="entry name" value="SDR_fam"/>
</dbReference>
<dbReference type="InterPro" id="IPR036291">
    <property type="entry name" value="NAD(P)-bd_dom_sf"/>
</dbReference>
<gene>
    <name evidence="2" type="ORF">ABU178_19460</name>
</gene>
<dbReference type="GO" id="GO:0016491">
    <property type="term" value="F:oxidoreductase activity"/>
    <property type="evidence" value="ECO:0007669"/>
    <property type="project" value="UniProtKB-KW"/>
</dbReference>
<dbReference type="SUPFAM" id="SSF51735">
    <property type="entry name" value="NAD(P)-binding Rossmann-fold domains"/>
    <property type="match status" value="1"/>
</dbReference>
<dbReference type="InterPro" id="IPR050259">
    <property type="entry name" value="SDR"/>
</dbReference>
<evidence type="ECO:0000313" key="3">
    <source>
        <dbReference type="Proteomes" id="UP001611251"/>
    </source>
</evidence>
<dbReference type="PRINTS" id="PR00081">
    <property type="entry name" value="GDHRDH"/>
</dbReference>
<dbReference type="EC" id="1.1.1.-" evidence="2"/>
<dbReference type="PRINTS" id="PR00080">
    <property type="entry name" value="SDRFAMILY"/>
</dbReference>
<dbReference type="RefSeq" id="WP_397218011.1">
    <property type="nucleotide sequence ID" value="NZ_JBGFSN010000012.1"/>
</dbReference>
<comment type="caution">
    <text evidence="2">The sequence shown here is derived from an EMBL/GenBank/DDBJ whole genome shotgun (WGS) entry which is preliminary data.</text>
</comment>
<dbReference type="CDD" id="cd05233">
    <property type="entry name" value="SDR_c"/>
    <property type="match status" value="1"/>
</dbReference>
<dbReference type="Proteomes" id="UP001611251">
    <property type="component" value="Unassembled WGS sequence"/>
</dbReference>